<evidence type="ECO:0000313" key="6">
    <source>
        <dbReference type="EMBL" id="ODV90663.1"/>
    </source>
</evidence>
<dbReference type="Pfam" id="PF05843">
    <property type="entry name" value="Suf"/>
    <property type="match status" value="1"/>
</dbReference>
<keyword evidence="7" id="KW-1185">Reference proteome</keyword>
<dbReference type="InterPro" id="IPR011990">
    <property type="entry name" value="TPR-like_helical_dom_sf"/>
</dbReference>
<feature type="domain" description="Suppressor of forked" evidence="5">
    <location>
        <begin position="12"/>
        <end position="483"/>
    </location>
</feature>
<evidence type="ECO:0000259" key="5">
    <source>
        <dbReference type="Pfam" id="PF05843"/>
    </source>
</evidence>
<evidence type="ECO:0000256" key="2">
    <source>
        <dbReference type="ARBA" id="ARBA00023242"/>
    </source>
</evidence>
<evidence type="ECO:0000256" key="3">
    <source>
        <dbReference type="ARBA" id="ARBA00026188"/>
    </source>
</evidence>
<comment type="subcellular location">
    <subcellularLocation>
        <location evidence="4">Nucleus</location>
    </subcellularLocation>
    <subcellularLocation>
        <location evidence="4">Cytoplasm</location>
    </subcellularLocation>
    <text evidence="4">Nucleus and/or cytoplasm.</text>
</comment>
<keyword evidence="1" id="KW-0677">Repeat</keyword>
<dbReference type="InterPro" id="IPR003107">
    <property type="entry name" value="HAT"/>
</dbReference>
<dbReference type="SUPFAM" id="SSF48452">
    <property type="entry name" value="TPR-like"/>
    <property type="match status" value="1"/>
</dbReference>
<gene>
    <name evidence="6" type="ORF">CANCADRAFT_19630</name>
</gene>
<feature type="non-terminal residue" evidence="6">
    <location>
        <position position="483"/>
    </location>
</feature>
<reference evidence="7" key="1">
    <citation type="submission" date="2016-02" db="EMBL/GenBank/DDBJ databases">
        <title>Comparative genomics of biotechnologically important yeasts.</title>
        <authorList>
            <consortium name="DOE Joint Genome Institute"/>
            <person name="Riley R."/>
            <person name="Haridas S."/>
            <person name="Wolfe K.H."/>
            <person name="Lopes M.R."/>
            <person name="Hittinger C.T."/>
            <person name="Goker M."/>
            <person name="Salamov A."/>
            <person name="Wisecaver J."/>
            <person name="Long T.M."/>
            <person name="Aerts A.L."/>
            <person name="Barry K."/>
            <person name="Choi C."/>
            <person name="Clum A."/>
            <person name="Coughlan A.Y."/>
            <person name="Deshpande S."/>
            <person name="Douglass A.P."/>
            <person name="Hanson S.J."/>
            <person name="Klenk H.-P."/>
            <person name="Labutti K."/>
            <person name="Lapidus A."/>
            <person name="Lindquist E."/>
            <person name="Lipzen A."/>
            <person name="Meier-Kolthoff J.P."/>
            <person name="Ohm R.A."/>
            <person name="Otillar R.P."/>
            <person name="Pangilinan J."/>
            <person name="Peng Y."/>
            <person name="Rokas A."/>
            <person name="Rosa C.A."/>
            <person name="Scheuner C."/>
            <person name="Sibirny A.A."/>
            <person name="Slot J.C."/>
            <person name="Stielow J.B."/>
            <person name="Sun H."/>
            <person name="Kurtzman C.P."/>
            <person name="Blackwell M."/>
            <person name="Jeffries T.W."/>
            <person name="Grigoriev I.V."/>
        </authorList>
    </citation>
    <scope>NUCLEOTIDE SEQUENCE [LARGE SCALE GENOMIC DNA]</scope>
    <source>
        <strain evidence="7">NRRL Y-17796</strain>
    </source>
</reference>
<dbReference type="AlphaFoldDB" id="A0A1E4TG34"/>
<keyword evidence="4" id="KW-0507">mRNA processing</keyword>
<name>A0A1E4TG34_9ASCO</name>
<evidence type="ECO:0000256" key="4">
    <source>
        <dbReference type="RuleBase" id="RU369035"/>
    </source>
</evidence>
<dbReference type="GO" id="GO:0180010">
    <property type="term" value="P:co-transcriptional mRNA 3'-end processing, cleavage and polyadenylation pathway"/>
    <property type="evidence" value="ECO:0007669"/>
    <property type="project" value="UniProtKB-UniRule"/>
</dbReference>
<accession>A0A1E4TG34</accession>
<dbReference type="GO" id="GO:0005737">
    <property type="term" value="C:cytoplasm"/>
    <property type="evidence" value="ECO:0007669"/>
    <property type="project" value="UniProtKB-SubCell"/>
</dbReference>
<dbReference type="OrthoDB" id="26282at2759"/>
<dbReference type="GO" id="GO:0003729">
    <property type="term" value="F:mRNA binding"/>
    <property type="evidence" value="ECO:0007669"/>
    <property type="project" value="TreeGrafter"/>
</dbReference>
<dbReference type="Proteomes" id="UP000095023">
    <property type="component" value="Unassembled WGS sequence"/>
</dbReference>
<protein>
    <recommendedName>
        <fullName evidence="3 4">mRNA 3'-end-processing protein RNA14</fullName>
    </recommendedName>
</protein>
<proteinExistence type="predicted"/>
<dbReference type="Gene3D" id="1.25.40.1040">
    <property type="match status" value="1"/>
</dbReference>
<dbReference type="EMBL" id="KV453842">
    <property type="protein sequence ID" value="ODV90663.1"/>
    <property type="molecule type" value="Genomic_DNA"/>
</dbReference>
<evidence type="ECO:0000256" key="1">
    <source>
        <dbReference type="ARBA" id="ARBA00022737"/>
    </source>
</evidence>
<keyword evidence="2 4" id="KW-0539">Nucleus</keyword>
<comment type="function">
    <text evidence="4">Component of the cleavage factor IA (CFIA) complex, which is involved in the endonucleolytic cleavage during polyadenylation-dependent pre-mRNA 3'-end formation.</text>
</comment>
<dbReference type="InterPro" id="IPR045243">
    <property type="entry name" value="Rna14-like"/>
</dbReference>
<dbReference type="SMART" id="SM00386">
    <property type="entry name" value="HAT"/>
    <property type="match status" value="5"/>
</dbReference>
<organism evidence="6 7">
    <name type="scientific">Tortispora caseinolytica NRRL Y-17796</name>
    <dbReference type="NCBI Taxonomy" id="767744"/>
    <lineage>
        <taxon>Eukaryota</taxon>
        <taxon>Fungi</taxon>
        <taxon>Dikarya</taxon>
        <taxon>Ascomycota</taxon>
        <taxon>Saccharomycotina</taxon>
        <taxon>Trigonopsidomycetes</taxon>
        <taxon>Trigonopsidales</taxon>
        <taxon>Trigonopsidaceae</taxon>
        <taxon>Tortispora</taxon>
    </lineage>
</organism>
<feature type="non-terminal residue" evidence="6">
    <location>
        <position position="1"/>
    </location>
</feature>
<sequence length="483" mass="55926">QSLEQALQNLQKNPSDEEYRNLLIKYPTCPHIWLHFIQYKLSGNNLKDLPVIFQECLPNVLNVHLYHLYLEFIKKTNDDSSIILKSYDFVISQVGQDVESSPIWNNYLEYIQSLPEDTAWDAQQKVDLLRKVYSKVLKIPVDQIEDIWKNYAKFEEDVNKATARRFISDKSSAYMDARTCLRNLRSQISATGRNSYPIMPDSATSRAVIASLKQNWDKWINYELSNPLNLSDQLAVRSRVLYAYKQMTQSLLFSPEAFFSAANYAQEHELSTDVEKFLSFGRKYNPTSPLLAYKAAEYQEAKSNIDGARSVFRSYIDTLKKAHDDPDNNDTGLRPVDLPLEITAAYAIFMRAEKRMSSIETARSVFTEARKLPYATYHIFVESAYMEFYNDKDSPVPVKVFEMGMRKFSKVIKYVEHYFDFLIATNDAINARALFERTVNNDTIPNGDKKSLYFKFFQYESTYGSVLSNISSLQARILSLFPD</sequence>
<dbReference type="PANTHER" id="PTHR19980">
    <property type="entry name" value="RNA CLEAVAGE STIMULATION FACTOR"/>
    <property type="match status" value="1"/>
</dbReference>
<dbReference type="GO" id="GO:0005634">
    <property type="term" value="C:nucleus"/>
    <property type="evidence" value="ECO:0007669"/>
    <property type="project" value="UniProtKB-SubCell"/>
</dbReference>
<keyword evidence="4" id="KW-0963">Cytoplasm</keyword>
<dbReference type="PANTHER" id="PTHR19980:SF0">
    <property type="entry name" value="CLEAVAGE STIMULATION FACTOR SUBUNIT 3"/>
    <property type="match status" value="1"/>
</dbReference>
<evidence type="ECO:0000313" key="7">
    <source>
        <dbReference type="Proteomes" id="UP000095023"/>
    </source>
</evidence>
<dbReference type="InterPro" id="IPR008847">
    <property type="entry name" value="Suf"/>
</dbReference>